<dbReference type="EMBL" id="CP014675">
    <property type="protein sequence ID" value="AOX18413.1"/>
    <property type="molecule type" value="Genomic_DNA"/>
</dbReference>
<dbReference type="KEGG" id="kba:A0U89_13925"/>
<organism evidence="1 2">
    <name type="scientific">Kozakia baliensis</name>
    <dbReference type="NCBI Taxonomy" id="153496"/>
    <lineage>
        <taxon>Bacteria</taxon>
        <taxon>Pseudomonadati</taxon>
        <taxon>Pseudomonadota</taxon>
        <taxon>Alphaproteobacteria</taxon>
        <taxon>Acetobacterales</taxon>
        <taxon>Acetobacteraceae</taxon>
        <taxon>Kozakia</taxon>
    </lineage>
</organism>
<geneLocation type="plasmid" evidence="2">
    <name>pkb14400_1</name>
</geneLocation>
<dbReference type="AlphaFoldDB" id="A0A1D8UXM3"/>
<accession>A0A1D8UXM3</accession>
<dbReference type="Proteomes" id="UP000179145">
    <property type="component" value="Plasmid pKB14400_1"/>
</dbReference>
<protein>
    <submittedName>
        <fullName evidence="1">Secretion protein</fullName>
    </submittedName>
</protein>
<dbReference type="Pfam" id="PF16816">
    <property type="entry name" value="DotD"/>
    <property type="match status" value="1"/>
</dbReference>
<sequence length="153" mass="15938">MKPFLLTAPALFLALAACSGHVPDPGPVDTSGMPSPELALQRAVASTTSDLRELGTMRAPQPVSVSAEAQTPDDVNRKLWFAWNGPLDGAVKKLGKAIGYTVTIFGSSHPIKVTTNSVAPALDILRSLGEQAGTGAAVQVDTLHHQIAVVYNA</sequence>
<dbReference type="RefSeq" id="WP_070403897.1">
    <property type="nucleotide sequence ID" value="NZ_BJVW01000016.1"/>
</dbReference>
<dbReference type="InterPro" id="IPR038140">
    <property type="entry name" value="DotD_sf"/>
</dbReference>
<dbReference type="PROSITE" id="PS51257">
    <property type="entry name" value="PROKAR_LIPOPROTEIN"/>
    <property type="match status" value="1"/>
</dbReference>
<reference evidence="1 2" key="1">
    <citation type="journal article" date="2016" name="Microb. Cell Fact.">
        <title>Dissection of exopolysaccharide biosynthesis in Kozakia baliensis.</title>
        <authorList>
            <person name="Brandt J.U."/>
            <person name="Jakob F."/>
            <person name="Behr J."/>
            <person name="Geissler A.J."/>
            <person name="Vogel R.F."/>
        </authorList>
    </citation>
    <scope>NUCLEOTIDE SEQUENCE [LARGE SCALE GENOMIC DNA]</scope>
    <source>
        <strain evidence="1 2">DSM 14400</strain>
        <plasmid evidence="2">Plasmid pkb14400_1</plasmid>
    </source>
</reference>
<proteinExistence type="predicted"/>
<evidence type="ECO:0000313" key="1">
    <source>
        <dbReference type="EMBL" id="AOX18413.1"/>
    </source>
</evidence>
<gene>
    <name evidence="1" type="ORF">A0U89_13925</name>
</gene>
<dbReference type="Gene3D" id="3.55.50.60">
    <property type="entry name" value="DotD protein"/>
    <property type="match status" value="1"/>
</dbReference>
<name>A0A1D8UXM3_9PROT</name>
<dbReference type="InterPro" id="IPR031817">
    <property type="entry name" value="DotD"/>
</dbReference>
<evidence type="ECO:0000313" key="2">
    <source>
        <dbReference type="Proteomes" id="UP000179145"/>
    </source>
</evidence>
<keyword evidence="2" id="KW-1185">Reference proteome</keyword>
<dbReference type="OrthoDB" id="7281184at2"/>
<keyword evidence="1" id="KW-0614">Plasmid</keyword>